<keyword evidence="3" id="KW-1185">Reference proteome</keyword>
<dbReference type="GeneID" id="66102759"/>
<organism evidence="2 3">
    <name type="scientific">Guyanagaster necrorhizus</name>
    <dbReference type="NCBI Taxonomy" id="856835"/>
    <lineage>
        <taxon>Eukaryota</taxon>
        <taxon>Fungi</taxon>
        <taxon>Dikarya</taxon>
        <taxon>Basidiomycota</taxon>
        <taxon>Agaricomycotina</taxon>
        <taxon>Agaricomycetes</taxon>
        <taxon>Agaricomycetidae</taxon>
        <taxon>Agaricales</taxon>
        <taxon>Marasmiineae</taxon>
        <taxon>Physalacriaceae</taxon>
        <taxon>Guyanagaster</taxon>
    </lineage>
</organism>
<sequence>MLVLFVLSILRAAQAVSFHNVSIPNNSSEIVYTPFLCDSEGGGDCKGGWQALDVNGTTVMSTDGLDEDGPAIIPQMFLQIYAAALFITTSPQSNATINITVSAGNRSIEQQFPPPLSTITVVDLIEDELTTFSITFINGTRLDVGTLIAQVSDSSTRCPLL</sequence>
<evidence type="ECO:0000313" key="3">
    <source>
        <dbReference type="Proteomes" id="UP000812287"/>
    </source>
</evidence>
<feature type="signal peptide" evidence="1">
    <location>
        <begin position="1"/>
        <end position="15"/>
    </location>
</feature>
<proteinExistence type="predicted"/>
<gene>
    <name evidence="2" type="ORF">BT62DRAFT_310395</name>
</gene>
<dbReference type="RefSeq" id="XP_043037531.1">
    <property type="nucleotide sequence ID" value="XM_043180463.1"/>
</dbReference>
<comment type="caution">
    <text evidence="2">The sequence shown here is derived from an EMBL/GenBank/DDBJ whole genome shotgun (WGS) entry which is preliminary data.</text>
</comment>
<dbReference type="OrthoDB" id="3267422at2759"/>
<dbReference type="Proteomes" id="UP000812287">
    <property type="component" value="Unassembled WGS sequence"/>
</dbReference>
<evidence type="ECO:0000313" key="2">
    <source>
        <dbReference type="EMBL" id="KAG7444031.1"/>
    </source>
</evidence>
<protein>
    <submittedName>
        <fullName evidence="2">Uncharacterized protein</fullName>
    </submittedName>
</protein>
<dbReference type="AlphaFoldDB" id="A0A9P7VMP6"/>
<feature type="chain" id="PRO_5040317882" evidence="1">
    <location>
        <begin position="16"/>
        <end position="161"/>
    </location>
</feature>
<dbReference type="EMBL" id="MU250542">
    <property type="protein sequence ID" value="KAG7444031.1"/>
    <property type="molecule type" value="Genomic_DNA"/>
</dbReference>
<evidence type="ECO:0000256" key="1">
    <source>
        <dbReference type="SAM" id="SignalP"/>
    </source>
</evidence>
<accession>A0A9P7VMP6</accession>
<reference evidence="2" key="1">
    <citation type="submission" date="2020-11" db="EMBL/GenBank/DDBJ databases">
        <title>Adaptations for nitrogen fixation in a non-lichenized fungal sporocarp promotes dispersal by wood-feeding termites.</title>
        <authorList>
            <consortium name="DOE Joint Genome Institute"/>
            <person name="Koch R.A."/>
            <person name="Yoon G."/>
            <person name="Arayal U."/>
            <person name="Lail K."/>
            <person name="Amirebrahimi M."/>
            <person name="Labutti K."/>
            <person name="Lipzen A."/>
            <person name="Riley R."/>
            <person name="Barry K."/>
            <person name="Henrissat B."/>
            <person name="Grigoriev I.V."/>
            <person name="Herr J.R."/>
            <person name="Aime M.C."/>
        </authorList>
    </citation>
    <scope>NUCLEOTIDE SEQUENCE</scope>
    <source>
        <strain evidence="2">MCA 3950</strain>
    </source>
</reference>
<name>A0A9P7VMP6_9AGAR</name>
<keyword evidence="1" id="KW-0732">Signal</keyword>